<dbReference type="InterPro" id="IPR046335">
    <property type="entry name" value="LacI/GalR-like_sensor"/>
</dbReference>
<dbReference type="Proteomes" id="UP000640485">
    <property type="component" value="Unassembled WGS sequence"/>
</dbReference>
<dbReference type="Pfam" id="PF00356">
    <property type="entry name" value="LacI"/>
    <property type="match status" value="1"/>
</dbReference>
<comment type="caution">
    <text evidence="5">The sequence shown here is derived from an EMBL/GenBank/DDBJ whole genome shotgun (WGS) entry which is preliminary data.</text>
</comment>
<feature type="domain" description="HTH lacI-type" evidence="4">
    <location>
        <begin position="46"/>
        <end position="100"/>
    </location>
</feature>
<proteinExistence type="predicted"/>
<dbReference type="InterPro" id="IPR010982">
    <property type="entry name" value="Lambda_DNA-bd_dom_sf"/>
</dbReference>
<dbReference type="SMART" id="SM00354">
    <property type="entry name" value="HTH_LACI"/>
    <property type="match status" value="1"/>
</dbReference>
<dbReference type="Pfam" id="PF13377">
    <property type="entry name" value="Peripla_BP_3"/>
    <property type="match status" value="1"/>
</dbReference>
<dbReference type="GO" id="GO:0003700">
    <property type="term" value="F:DNA-binding transcription factor activity"/>
    <property type="evidence" value="ECO:0007669"/>
    <property type="project" value="TreeGrafter"/>
</dbReference>
<dbReference type="PANTHER" id="PTHR30146">
    <property type="entry name" value="LACI-RELATED TRANSCRIPTIONAL REPRESSOR"/>
    <property type="match status" value="1"/>
</dbReference>
<dbReference type="InterPro" id="IPR028082">
    <property type="entry name" value="Peripla_BP_I"/>
</dbReference>
<dbReference type="EMBL" id="JAEPRQ010000008">
    <property type="protein sequence ID" value="MBK4217698.1"/>
    <property type="molecule type" value="Genomic_DNA"/>
</dbReference>
<keyword evidence="2" id="KW-0238">DNA-binding</keyword>
<accession>A0A934W1T2</accession>
<gene>
    <name evidence="5" type="ORF">JJJ17_17335</name>
</gene>
<dbReference type="Gene3D" id="1.10.260.40">
    <property type="entry name" value="lambda repressor-like DNA-binding domains"/>
    <property type="match status" value="1"/>
</dbReference>
<dbReference type="PROSITE" id="PS50932">
    <property type="entry name" value="HTH_LACI_2"/>
    <property type="match status" value="1"/>
</dbReference>
<dbReference type="InterPro" id="IPR001387">
    <property type="entry name" value="Cro/C1-type_HTH"/>
</dbReference>
<dbReference type="SUPFAM" id="SSF47413">
    <property type="entry name" value="lambda repressor-like DNA-binding domains"/>
    <property type="match status" value="1"/>
</dbReference>
<evidence type="ECO:0000313" key="6">
    <source>
        <dbReference type="Proteomes" id="UP000640485"/>
    </source>
</evidence>
<name>A0A934W1T2_9RHOB</name>
<evidence type="ECO:0000259" key="4">
    <source>
        <dbReference type="PROSITE" id="PS50932"/>
    </source>
</evidence>
<dbReference type="CDD" id="cd01392">
    <property type="entry name" value="HTH_LacI"/>
    <property type="match status" value="1"/>
</dbReference>
<dbReference type="Gene3D" id="3.40.50.2300">
    <property type="match status" value="2"/>
</dbReference>
<dbReference type="AlphaFoldDB" id="A0A934W1T2"/>
<protein>
    <submittedName>
        <fullName evidence="5">Substrate-binding domain-containing protein</fullName>
    </submittedName>
</protein>
<evidence type="ECO:0000256" key="2">
    <source>
        <dbReference type="ARBA" id="ARBA00023125"/>
    </source>
</evidence>
<dbReference type="GO" id="GO:0000976">
    <property type="term" value="F:transcription cis-regulatory region binding"/>
    <property type="evidence" value="ECO:0007669"/>
    <property type="project" value="TreeGrafter"/>
</dbReference>
<dbReference type="PANTHER" id="PTHR30146:SF155">
    <property type="entry name" value="ALANINE RACEMASE"/>
    <property type="match status" value="1"/>
</dbReference>
<dbReference type="RefSeq" id="WP_200688710.1">
    <property type="nucleotide sequence ID" value="NZ_JAEPRQ010000008.1"/>
</dbReference>
<dbReference type="InterPro" id="IPR000843">
    <property type="entry name" value="HTH_LacI"/>
</dbReference>
<sequence length="387" mass="42012">MHSPEAKRSLCAILTECINAFTTHPITIHTIQIVSVRERREARPMATLKDVAKASGLSVTQVSRALNNHSDVNEATRDKVKAVARSLHYSPNLSARKLVSGRSGMVGLVVPLMPDLASDGVFMEGVAGLSTQFSDRDMQFVLHVTRESEQAIIPVYKRLIGNGALDGFVLMHPDENDCRASYLAREGVPFVVHGRIGTDPDHAYFDIDNEGIFYDLTQHLTALGHRRIAFLNGLSWRTYVGARLRGYQRALRDAGIGPEQEIIRNGEMTEALGLVSSVELFAADGPTPTAVICGSVRIAKGVYQALNVLGLSIPQDVSVLAHDDHLSQIQTAAFFPALSVSDAPLSESWKPLADCLADAIAGADLADVQRIGSHQIILRHSTAAPRR</sequence>
<evidence type="ECO:0000256" key="3">
    <source>
        <dbReference type="ARBA" id="ARBA00023163"/>
    </source>
</evidence>
<organism evidence="5 6">
    <name type="scientific">Paracoccus caeni</name>
    <dbReference type="NCBI Taxonomy" id="657651"/>
    <lineage>
        <taxon>Bacteria</taxon>
        <taxon>Pseudomonadati</taxon>
        <taxon>Pseudomonadota</taxon>
        <taxon>Alphaproteobacteria</taxon>
        <taxon>Rhodobacterales</taxon>
        <taxon>Paracoccaceae</taxon>
        <taxon>Paracoccus</taxon>
    </lineage>
</organism>
<dbReference type="SMART" id="SM00530">
    <property type="entry name" value="HTH_XRE"/>
    <property type="match status" value="1"/>
</dbReference>
<evidence type="ECO:0000256" key="1">
    <source>
        <dbReference type="ARBA" id="ARBA00023015"/>
    </source>
</evidence>
<evidence type="ECO:0000313" key="5">
    <source>
        <dbReference type="EMBL" id="MBK4217698.1"/>
    </source>
</evidence>
<reference evidence="5" key="1">
    <citation type="submission" date="2021-01" db="EMBL/GenBank/DDBJ databases">
        <title>Paracoccus amoyensis sp. nov., isolated from the surface seawater along the coast of Xiamen Island, China.</title>
        <authorList>
            <person name="Lyu L."/>
        </authorList>
    </citation>
    <scope>NUCLEOTIDE SEQUENCE</scope>
    <source>
        <strain evidence="5">MJ17</strain>
    </source>
</reference>
<keyword evidence="3" id="KW-0804">Transcription</keyword>
<keyword evidence="1" id="KW-0805">Transcription regulation</keyword>
<keyword evidence="6" id="KW-1185">Reference proteome</keyword>
<dbReference type="CDD" id="cd20010">
    <property type="entry name" value="PBP1_AglR-like"/>
    <property type="match status" value="1"/>
</dbReference>
<dbReference type="SUPFAM" id="SSF53822">
    <property type="entry name" value="Periplasmic binding protein-like I"/>
    <property type="match status" value="1"/>
</dbReference>